<evidence type="ECO:0000256" key="1">
    <source>
        <dbReference type="SAM" id="Coils"/>
    </source>
</evidence>
<dbReference type="AlphaFoldDB" id="A0A382L3P6"/>
<feature type="non-terminal residue" evidence="3">
    <location>
        <position position="218"/>
    </location>
</feature>
<organism evidence="3">
    <name type="scientific">marine metagenome</name>
    <dbReference type="NCBI Taxonomy" id="408172"/>
    <lineage>
        <taxon>unclassified sequences</taxon>
        <taxon>metagenomes</taxon>
        <taxon>ecological metagenomes</taxon>
    </lineage>
</organism>
<dbReference type="EMBL" id="UINC01084568">
    <property type="protein sequence ID" value="SVC31336.1"/>
    <property type="molecule type" value="Genomic_DNA"/>
</dbReference>
<evidence type="ECO:0000256" key="2">
    <source>
        <dbReference type="SAM" id="MobiDB-lite"/>
    </source>
</evidence>
<name>A0A382L3P6_9ZZZZ</name>
<feature type="coiled-coil region" evidence="1">
    <location>
        <begin position="47"/>
        <end position="74"/>
    </location>
</feature>
<feature type="compositionally biased region" description="Polar residues" evidence="2">
    <location>
        <begin position="107"/>
        <end position="120"/>
    </location>
</feature>
<gene>
    <name evidence="3" type="ORF">METZ01_LOCUS284190</name>
</gene>
<accession>A0A382L3P6</accession>
<protein>
    <submittedName>
        <fullName evidence="3">Uncharacterized protein</fullName>
    </submittedName>
</protein>
<sequence length="218" mass="22796">MMLMISALASVLLLTGCGRGLSGQATGEDVEDIEMIKQEVSAISSGLAELIGQIEQIEEAIEALDASASDLARSEAIEALDASVSDLARSVERVLAETHEQRPPGATGSTSEKPNGSPGPTNTPAPPGQRPTSSALLDWHLHREEGDDGDIEVSESGSTYAFDLWLWSQPSSDAVLSIVSDDTGEVTVSPATLTFTSANWETAQTVILKGVDDSDVDG</sequence>
<evidence type="ECO:0000313" key="3">
    <source>
        <dbReference type="EMBL" id="SVC31336.1"/>
    </source>
</evidence>
<keyword evidence="1" id="KW-0175">Coiled coil</keyword>
<reference evidence="3" key="1">
    <citation type="submission" date="2018-05" db="EMBL/GenBank/DDBJ databases">
        <authorList>
            <person name="Lanie J.A."/>
            <person name="Ng W.-L."/>
            <person name="Kazmierczak K.M."/>
            <person name="Andrzejewski T.M."/>
            <person name="Davidsen T.M."/>
            <person name="Wayne K.J."/>
            <person name="Tettelin H."/>
            <person name="Glass J.I."/>
            <person name="Rusch D."/>
            <person name="Podicherti R."/>
            <person name="Tsui H.-C.T."/>
            <person name="Winkler M.E."/>
        </authorList>
    </citation>
    <scope>NUCLEOTIDE SEQUENCE</scope>
</reference>
<feature type="region of interest" description="Disordered" evidence="2">
    <location>
        <begin position="97"/>
        <end position="133"/>
    </location>
</feature>
<proteinExistence type="predicted"/>